<dbReference type="PANTHER" id="PTHR21624">
    <property type="entry name" value="STEROL DESATURASE-RELATED PROTEIN"/>
    <property type="match status" value="1"/>
</dbReference>
<feature type="transmembrane region" description="Helical" evidence="8">
    <location>
        <begin position="6"/>
        <end position="27"/>
    </location>
</feature>
<dbReference type="EMBL" id="QWFX01000013">
    <property type="protein sequence ID" value="RIJ28631.1"/>
    <property type="molecule type" value="Genomic_DNA"/>
</dbReference>
<keyword evidence="5" id="KW-0443">Lipid metabolism</keyword>
<dbReference type="InterPro" id="IPR051689">
    <property type="entry name" value="Sterol_desaturase/TMEM195"/>
</dbReference>
<keyword evidence="3 8" id="KW-1133">Transmembrane helix</keyword>
<evidence type="ECO:0000256" key="3">
    <source>
        <dbReference type="ARBA" id="ARBA00022989"/>
    </source>
</evidence>
<keyword evidence="2 8" id="KW-0812">Transmembrane</keyword>
<reference evidence="10 11" key="1">
    <citation type="submission" date="2018-08" db="EMBL/GenBank/DDBJ databases">
        <title>Henriciella mobilis sp. nov., isolated from seawater.</title>
        <authorList>
            <person name="Cheng H."/>
            <person name="Wu Y.-H."/>
            <person name="Xu X.-W."/>
            <person name="Guo L.-L."/>
        </authorList>
    </citation>
    <scope>NUCLEOTIDE SEQUENCE [LARGE SCALE GENOMIC DNA]</scope>
    <source>
        <strain evidence="10 11">JN25</strain>
    </source>
</reference>
<evidence type="ECO:0000256" key="2">
    <source>
        <dbReference type="ARBA" id="ARBA00022692"/>
    </source>
</evidence>
<keyword evidence="6 8" id="KW-0472">Membrane</keyword>
<dbReference type="GO" id="GO:0050479">
    <property type="term" value="F:glyceryl-ether monooxygenase activity"/>
    <property type="evidence" value="ECO:0007669"/>
    <property type="project" value="TreeGrafter"/>
</dbReference>
<dbReference type="OrthoDB" id="9770329at2"/>
<dbReference type="GO" id="GO:0016020">
    <property type="term" value="C:membrane"/>
    <property type="evidence" value="ECO:0007669"/>
    <property type="project" value="GOC"/>
</dbReference>
<dbReference type="PANTHER" id="PTHR21624:SF1">
    <property type="entry name" value="ALKYLGLYCEROL MONOOXYGENASE"/>
    <property type="match status" value="1"/>
</dbReference>
<feature type="domain" description="Fatty acid hydroxylase" evidence="9">
    <location>
        <begin position="85"/>
        <end position="219"/>
    </location>
</feature>
<keyword evidence="11" id="KW-1185">Reference proteome</keyword>
<dbReference type="GO" id="GO:0008610">
    <property type="term" value="P:lipid biosynthetic process"/>
    <property type="evidence" value="ECO:0007669"/>
    <property type="project" value="InterPro"/>
</dbReference>
<comment type="caution">
    <text evidence="10">The sequence shown here is derived from an EMBL/GenBank/DDBJ whole genome shotgun (WGS) entry which is preliminary data.</text>
</comment>
<sequence length="323" mass="35998">MMPQLPVLGLIATPVVLAAIAIEWWAVRKGRINGRYCARDAATSISMCAGNIMINSALAFLSLGGLALAAHWRVIDLGVSLTTCVTGYILHDFLYYWKHRAGHRMRWFWAEHVTHHSSQHYNLTTALRQPWTGPLTGLLFTGIPMVLLGFPVVIVLGASSVHLAYQLWIHTEAIGKLPAWVEAIFVTPSHHRVHHATNPEYLDSNYGGTLIIWDRLFGSFVPEAADEATRYGIVRPLRTHNPLVVAYHGFGGLFADFWRDGLKPHHWARRAVNPPGWSPDGDHQRSDELKAEWRARMAAGLAADEDELIQEDSAPEAMKVAAE</sequence>
<evidence type="ECO:0000256" key="8">
    <source>
        <dbReference type="SAM" id="Phobius"/>
    </source>
</evidence>
<proteinExistence type="predicted"/>
<feature type="transmembrane region" description="Helical" evidence="8">
    <location>
        <begin position="137"/>
        <end position="158"/>
    </location>
</feature>
<dbReference type="AlphaFoldDB" id="A0A399RDR3"/>
<dbReference type="GO" id="GO:0006643">
    <property type="term" value="P:membrane lipid metabolic process"/>
    <property type="evidence" value="ECO:0007669"/>
    <property type="project" value="TreeGrafter"/>
</dbReference>
<evidence type="ECO:0000259" key="9">
    <source>
        <dbReference type="Pfam" id="PF04116"/>
    </source>
</evidence>
<dbReference type="InterPro" id="IPR006694">
    <property type="entry name" value="Fatty_acid_hydroxylase"/>
</dbReference>
<protein>
    <submittedName>
        <fullName evidence="10">Sterol desaturase family protein</fullName>
    </submittedName>
</protein>
<evidence type="ECO:0000256" key="5">
    <source>
        <dbReference type="ARBA" id="ARBA00023098"/>
    </source>
</evidence>
<evidence type="ECO:0000313" key="10">
    <source>
        <dbReference type="EMBL" id="RIJ28631.1"/>
    </source>
</evidence>
<feature type="transmembrane region" description="Helical" evidence="8">
    <location>
        <begin position="48"/>
        <end position="71"/>
    </location>
</feature>
<comment type="subcellular location">
    <subcellularLocation>
        <location evidence="1">Endomembrane system</location>
        <topology evidence="1">Multi-pass membrane protein</topology>
    </subcellularLocation>
</comment>
<feature type="transmembrane region" description="Helical" evidence="8">
    <location>
        <begin position="77"/>
        <end position="97"/>
    </location>
</feature>
<organism evidence="10 11">
    <name type="scientific">Henriciella mobilis</name>
    <dbReference type="NCBI Taxonomy" id="2305467"/>
    <lineage>
        <taxon>Bacteria</taxon>
        <taxon>Pseudomonadati</taxon>
        <taxon>Pseudomonadota</taxon>
        <taxon>Alphaproteobacteria</taxon>
        <taxon>Hyphomonadales</taxon>
        <taxon>Hyphomonadaceae</taxon>
        <taxon>Henriciella</taxon>
    </lineage>
</organism>
<evidence type="ECO:0000256" key="1">
    <source>
        <dbReference type="ARBA" id="ARBA00004127"/>
    </source>
</evidence>
<dbReference type="GO" id="GO:0005506">
    <property type="term" value="F:iron ion binding"/>
    <property type="evidence" value="ECO:0007669"/>
    <property type="project" value="InterPro"/>
</dbReference>
<feature type="region of interest" description="Disordered" evidence="7">
    <location>
        <begin position="304"/>
        <end position="323"/>
    </location>
</feature>
<keyword evidence="4" id="KW-0560">Oxidoreductase</keyword>
<gene>
    <name evidence="10" type="ORF">D1223_14485</name>
</gene>
<dbReference type="GO" id="GO:0012505">
    <property type="term" value="C:endomembrane system"/>
    <property type="evidence" value="ECO:0007669"/>
    <property type="project" value="UniProtKB-SubCell"/>
</dbReference>
<accession>A0A399RDR3</accession>
<dbReference type="Proteomes" id="UP000266385">
    <property type="component" value="Unassembled WGS sequence"/>
</dbReference>
<feature type="compositionally biased region" description="Acidic residues" evidence="7">
    <location>
        <begin position="304"/>
        <end position="314"/>
    </location>
</feature>
<evidence type="ECO:0000256" key="7">
    <source>
        <dbReference type="SAM" id="MobiDB-lite"/>
    </source>
</evidence>
<evidence type="ECO:0000256" key="6">
    <source>
        <dbReference type="ARBA" id="ARBA00023136"/>
    </source>
</evidence>
<dbReference type="Pfam" id="PF04116">
    <property type="entry name" value="FA_hydroxylase"/>
    <property type="match status" value="1"/>
</dbReference>
<evidence type="ECO:0000256" key="4">
    <source>
        <dbReference type="ARBA" id="ARBA00023002"/>
    </source>
</evidence>
<name>A0A399RDR3_9PROT</name>
<evidence type="ECO:0000313" key="11">
    <source>
        <dbReference type="Proteomes" id="UP000266385"/>
    </source>
</evidence>